<accession>A0A1T0CMC6</accession>
<comment type="caution">
    <text evidence="1">The sequence shown here is derived from an EMBL/GenBank/DDBJ whole genome shotgun (WGS) entry which is preliminary data.</text>
</comment>
<proteinExistence type="predicted"/>
<dbReference type="STRING" id="470453.B0680_06935"/>
<dbReference type="RefSeq" id="WP_078254376.1">
    <property type="nucleotide sequence ID" value="NZ_MUYU01000016.1"/>
</dbReference>
<protein>
    <submittedName>
        <fullName evidence="1">Uncharacterized protein</fullName>
    </submittedName>
</protein>
<keyword evidence="2" id="KW-1185">Reference proteome</keyword>
<organism evidence="1 2">
    <name type="scientific">Moraxella pluranimalium</name>
    <dbReference type="NCBI Taxonomy" id="470453"/>
    <lineage>
        <taxon>Bacteria</taxon>
        <taxon>Pseudomonadati</taxon>
        <taxon>Pseudomonadota</taxon>
        <taxon>Gammaproteobacteria</taxon>
        <taxon>Moraxellales</taxon>
        <taxon>Moraxellaceae</taxon>
        <taxon>Moraxella</taxon>
    </lineage>
</organism>
<evidence type="ECO:0000313" key="2">
    <source>
        <dbReference type="Proteomes" id="UP000189800"/>
    </source>
</evidence>
<reference evidence="1 2" key="1">
    <citation type="submission" date="2017-02" db="EMBL/GenBank/DDBJ databases">
        <title>Draft genome sequence of Moraxella pluranimalium CCUG 54913T type strain.</title>
        <authorList>
            <person name="Salva-Serra F."/>
            <person name="Engstrom-Jakobsson H."/>
            <person name="Thorell K."/>
            <person name="Jaen-Luchoro D."/>
            <person name="Gonzales-Siles L."/>
            <person name="Karlsson R."/>
            <person name="Yazdan S."/>
            <person name="Boulund F."/>
            <person name="Johnning A."/>
            <person name="Engstrand L."/>
            <person name="Kristiansson E."/>
            <person name="Moore E."/>
        </authorList>
    </citation>
    <scope>NUCLEOTIDE SEQUENCE [LARGE SCALE GENOMIC DNA]</scope>
    <source>
        <strain evidence="1 2">CCUG 54913</strain>
    </source>
</reference>
<evidence type="ECO:0000313" key="1">
    <source>
        <dbReference type="EMBL" id="OOS23463.1"/>
    </source>
</evidence>
<dbReference type="AlphaFoldDB" id="A0A1T0CMC6"/>
<dbReference type="Proteomes" id="UP000189800">
    <property type="component" value="Unassembled WGS sequence"/>
</dbReference>
<dbReference type="OrthoDB" id="6659324at2"/>
<sequence>MKPFCNKCYSTQVYPVKGASLNFPESLNQTVFSPTVLASVGVKICKNCQVNPMIGMAVGTLFGVGFSIWQQTSSGKSLLGNVGQDLYYCSNCQNVFKPTTIHDGEFNKTPSEPFSSIDI</sequence>
<gene>
    <name evidence="1" type="ORF">B0680_06935</name>
</gene>
<name>A0A1T0CMC6_9GAMM</name>
<dbReference type="EMBL" id="MUYU01000016">
    <property type="protein sequence ID" value="OOS23463.1"/>
    <property type="molecule type" value="Genomic_DNA"/>
</dbReference>